<dbReference type="InterPro" id="IPR003593">
    <property type="entry name" value="AAA+_ATPase"/>
</dbReference>
<accession>A0A4V1ISU8</accession>
<feature type="domain" description="AAA+ ATPase" evidence="5">
    <location>
        <begin position="460"/>
        <end position="622"/>
    </location>
</feature>
<gene>
    <name evidence="6" type="ORF">BDK51DRAFT_30962</name>
</gene>
<feature type="domain" description="AAA+ ATPase" evidence="5">
    <location>
        <begin position="34"/>
        <end position="353"/>
    </location>
</feature>
<dbReference type="GO" id="GO:0006139">
    <property type="term" value="P:nucleobase-containing compound metabolic process"/>
    <property type="evidence" value="ECO:0007669"/>
    <property type="project" value="InterPro"/>
</dbReference>
<keyword evidence="7" id="KW-1185">Reference proteome</keyword>
<dbReference type="PRINTS" id="PR00094">
    <property type="entry name" value="ADENYLTKNASE"/>
</dbReference>
<dbReference type="Gene3D" id="3.40.50.300">
    <property type="entry name" value="P-loop containing nucleotide triphosphate hydrolases"/>
    <property type="match status" value="4"/>
</dbReference>
<dbReference type="SUPFAM" id="SSF52540">
    <property type="entry name" value="P-loop containing nucleoside triphosphate hydrolases"/>
    <property type="match status" value="4"/>
</dbReference>
<dbReference type="PANTHER" id="PTHR23359">
    <property type="entry name" value="NUCLEOTIDE KINASE"/>
    <property type="match status" value="1"/>
</dbReference>
<sequence>MDEDPNTTSARIHAADWNALTASLPPPETVPFAKRACYIIVGKPGCGKTTLAAKIADALNVELIDPHTAIRRAVIDEMAPTHSQILETLTKGEPVTTEKAFELMYDTVHSEETSFKGYVFKGLPCSHSLGPENAQSYIEDMSFLERLVVERELNHAPVLVSLHLSDENLVRRRAGQWVDPHTGAIYPGAQIVYTRKQRDAEEVVSAEKPDGEEGEEEDEEDAADNKEVVEEEEEEEEEEAADNEEEVTAEEDDGFGDKQRRKKKIKSKSDDDLGLTNKTSWPIIPIEIMDRLIKRPEDAPETVARELESYARFNIALANFRTKYFDTLHTIDLDASQHPDVLFRDVMEHINSLGYSIHCKAVNPKMLAPPEGGFKGLPDHEVIKYLASLQLEDGEPKRELSMWGRYCPVTYVEEKTLGMAPSLMFAAAYRGRLYFMQNEDYLERFLTNPDRYLTQAPELSPLRLCVLGGPFSGKSTQCKLLAKIYNLQYLSLEEMLTKLEQEPNQSDLMSRNSLYAKVGSPGLWIVRKCRSGKTITAEMQLLLLKVALRAEAQTPYNGWIMDGFPRTMDQAAALIGAEIIPQYAIVLQNASTNCRNFGFPTHADINDENVRSRYQIYKANSRTGQPFHSTAAAASLHAGSPKTPDAAWSPDLEISMFPYFDNLFNGFREEFSEIVKIFEENDVSMVNVPSELQIPTVLGTIQSAIDPFLPKAGVRGAEAGGGGEGVTYVSVNIEGEKIISQKLLAELPEDLELGYTKDYCPYTLREAGILQKGNKMFTVKYKAQYYHLSTDEGRSAFCVEPHNFLPKREDMVPPPPRVLFLGPPGSGKTLCLKKLELYNIPIVDFDKYLIEFGMTQSVEMREELEYMIRENAGILSPPMVVEVVQSLFTKELSNRNKAHPLPLHLHLSMPALPKPYVTSGFLLEGFPRTKIETDVLIKNNFHFDAYVVFNVDPEVAARRLLPKRKEELQLAIDAARAGKPEIDPIVLAAQRFGKKMAQEEIEEADREDAIPPNQEIIDEMSSNIERDISRIMEVCMTFESMCPIPQIDIDANKCPRPVISDIRKKLKPYLDNRKSLFSNATALTVKQAETLLQAGVKLFSSFGITESAGKANRDEFIQNTASYIHLPTPPPAVPPSICILGRPKSGKTALAAKLALEFGIVHLTVPLIIQSILDAKEETSLHDMEAIEHAWAQATDLAIVILDKGPSERRRGLTRRDTCQAKGYVLDGYPYTYDQAIALENVGVRPHVMILLDINEEVMMERCEWDRISELKANIPRINNAEVVRLRDEGYRQNVASIRRLYESRYANWTVMKGSKSKWAIKIAVVDVVRKSIARRQKYLDLKSKGKAAPIFAIGLNLQTVAANLGKFGEFCPVAHTNRGELVKCPGRTEFAAEYQGIYYLMGNRTDLEAFLADPEKFISTKGLSPTLPVRMTAAEFKASFPKQIELKGYCPVTLAEGKPGFESIVPGENDYIVEYDGKLYVMQTEEKLQMFMRTPWNYINLKLPRKLPPRQMSIPVAGLPLIGFLEQTVATALTDALDAVGRAKPKYPYKNLEASACQYLALYLKAHNKRSKEWVQKIYVKKLEQFQARCTLIGFLNNAATAEGGSFIEPGNRAPNFDERMETFLALRSPALRHYLGFRKDGDKKEGWDGVDGRKEAPFMTTSPPNPGTGGFWFVIPTCG</sequence>
<dbReference type="EMBL" id="KZ993816">
    <property type="protein sequence ID" value="RKO94807.1"/>
    <property type="molecule type" value="Genomic_DNA"/>
</dbReference>
<evidence type="ECO:0000256" key="2">
    <source>
        <dbReference type="ARBA" id="ARBA00022741"/>
    </source>
</evidence>
<organism evidence="6 7">
    <name type="scientific">Blyttiomyces helicus</name>
    <dbReference type="NCBI Taxonomy" id="388810"/>
    <lineage>
        <taxon>Eukaryota</taxon>
        <taxon>Fungi</taxon>
        <taxon>Fungi incertae sedis</taxon>
        <taxon>Chytridiomycota</taxon>
        <taxon>Chytridiomycota incertae sedis</taxon>
        <taxon>Chytridiomycetes</taxon>
        <taxon>Chytridiomycetes incertae sedis</taxon>
        <taxon>Blyttiomyces</taxon>
    </lineage>
</organism>
<feature type="compositionally biased region" description="Acidic residues" evidence="4">
    <location>
        <begin position="212"/>
        <end position="222"/>
    </location>
</feature>
<evidence type="ECO:0000313" key="7">
    <source>
        <dbReference type="Proteomes" id="UP000269721"/>
    </source>
</evidence>
<dbReference type="SMART" id="SM00382">
    <property type="entry name" value="AAA"/>
    <property type="match status" value="4"/>
</dbReference>
<dbReference type="OrthoDB" id="439792at2759"/>
<evidence type="ECO:0000313" key="6">
    <source>
        <dbReference type="EMBL" id="RKO94807.1"/>
    </source>
</evidence>
<dbReference type="Proteomes" id="UP000269721">
    <property type="component" value="Unassembled WGS sequence"/>
</dbReference>
<dbReference type="GO" id="GO:0019205">
    <property type="term" value="F:nucleobase-containing compound kinase activity"/>
    <property type="evidence" value="ECO:0007669"/>
    <property type="project" value="InterPro"/>
</dbReference>
<feature type="compositionally biased region" description="Acidic residues" evidence="4">
    <location>
        <begin position="229"/>
        <end position="254"/>
    </location>
</feature>
<proteinExistence type="predicted"/>
<dbReference type="PROSITE" id="PS00113">
    <property type="entry name" value="ADENYLATE_KINASE"/>
    <property type="match status" value="1"/>
</dbReference>
<keyword evidence="1" id="KW-0808">Transferase</keyword>
<name>A0A4V1ISU8_9FUNG</name>
<evidence type="ECO:0000256" key="3">
    <source>
        <dbReference type="ARBA" id="ARBA00022777"/>
    </source>
</evidence>
<dbReference type="InterPro" id="IPR027417">
    <property type="entry name" value="P-loop_NTPase"/>
</dbReference>
<evidence type="ECO:0000256" key="4">
    <source>
        <dbReference type="SAM" id="MobiDB-lite"/>
    </source>
</evidence>
<evidence type="ECO:0000259" key="5">
    <source>
        <dbReference type="SMART" id="SM00382"/>
    </source>
</evidence>
<keyword evidence="2" id="KW-0547">Nucleotide-binding</keyword>
<feature type="domain" description="AAA+ ATPase" evidence="5">
    <location>
        <begin position="1133"/>
        <end position="1264"/>
    </location>
</feature>
<reference evidence="7" key="1">
    <citation type="journal article" date="2018" name="Nat. Microbiol.">
        <title>Leveraging single-cell genomics to expand the fungal tree of life.</title>
        <authorList>
            <person name="Ahrendt S.R."/>
            <person name="Quandt C.A."/>
            <person name="Ciobanu D."/>
            <person name="Clum A."/>
            <person name="Salamov A."/>
            <person name="Andreopoulos B."/>
            <person name="Cheng J.F."/>
            <person name="Woyke T."/>
            <person name="Pelin A."/>
            <person name="Henrissat B."/>
            <person name="Reynolds N.K."/>
            <person name="Benny G.L."/>
            <person name="Smith M.E."/>
            <person name="James T.Y."/>
            <person name="Grigoriev I.V."/>
        </authorList>
    </citation>
    <scope>NUCLEOTIDE SEQUENCE [LARGE SCALE GENOMIC DNA]</scope>
</reference>
<dbReference type="Pfam" id="PF00406">
    <property type="entry name" value="ADK"/>
    <property type="match status" value="2"/>
</dbReference>
<feature type="region of interest" description="Disordered" evidence="4">
    <location>
        <begin position="197"/>
        <end position="271"/>
    </location>
</feature>
<keyword evidence="3" id="KW-0418">Kinase</keyword>
<protein>
    <recommendedName>
        <fullName evidence="5">AAA+ ATPase domain-containing protein</fullName>
    </recommendedName>
</protein>
<evidence type="ECO:0000256" key="1">
    <source>
        <dbReference type="ARBA" id="ARBA00022679"/>
    </source>
</evidence>
<dbReference type="GO" id="GO:0005524">
    <property type="term" value="F:ATP binding"/>
    <property type="evidence" value="ECO:0007669"/>
    <property type="project" value="InterPro"/>
</dbReference>
<feature type="domain" description="AAA+ ATPase" evidence="5">
    <location>
        <begin position="814"/>
        <end position="1002"/>
    </location>
</feature>
<feature type="compositionally biased region" description="Basic and acidic residues" evidence="4">
    <location>
        <begin position="197"/>
        <end position="211"/>
    </location>
</feature>
<dbReference type="InterPro" id="IPR000850">
    <property type="entry name" value="Adenylat/UMP-CMP_kin"/>
</dbReference>
<dbReference type="InterPro" id="IPR033690">
    <property type="entry name" value="Adenylat_kinase_CS"/>
</dbReference>